<keyword evidence="8" id="KW-1185">Reference proteome</keyword>
<feature type="transmembrane region" description="Helical" evidence="6">
    <location>
        <begin position="121"/>
        <end position="140"/>
    </location>
</feature>
<sequence>MAEKIGLSEAIAMAVGGMVGGGIFAVSGVVAVEAGPSAWLAFIASGLIAASAGYSFVRLNDLLSEPGSPITMIEAFTGRTDLAGMMRWTFVIGYIGTMGLYAYAFGSYFVALFGINTVTGLSAQPLISAIVVLVFVGINATGAHASGRTEDALVGLKVLILLLFCFGGIYYEFTHGELQSGLASLGTGPLIAAALSFVAFEGWELLLFDQESIRDPRQTVSKAVFVSIAGVTVLYVLVAIVTTSLVSATVIQANSETALAIAAAPFLGQLGFSLISIAALFSTASALNATLFSTSRLMNQLATEQLLPRRLESHGGDPVRELVILGVLTASLATLGSLNAISSFASLAFIVIFGLVSALAYRKHSDAATSTVVPIVGTGGAIATVLALVWYLAVIEPGTFVVVVFLTVLVILMELFYFERIPIEEEIESLA</sequence>
<gene>
    <name evidence="7" type="ORF">HAPAU_36940</name>
</gene>
<dbReference type="AlphaFoldDB" id="A0A151A9E0"/>
<evidence type="ECO:0000256" key="1">
    <source>
        <dbReference type="ARBA" id="ARBA00004651"/>
    </source>
</evidence>
<evidence type="ECO:0000313" key="8">
    <source>
        <dbReference type="Proteomes" id="UP000075321"/>
    </source>
</evidence>
<dbReference type="Pfam" id="PF13520">
    <property type="entry name" value="AA_permease_2"/>
    <property type="match status" value="1"/>
</dbReference>
<feature type="transmembrane region" description="Helical" evidence="6">
    <location>
        <begin position="399"/>
        <end position="418"/>
    </location>
</feature>
<dbReference type="PATRIC" id="fig|1008153.3.peg.3922"/>
<protein>
    <submittedName>
        <fullName evidence="7">Putative fructoselysine transporter</fullName>
    </submittedName>
</protein>
<feature type="transmembrane region" description="Helical" evidence="6">
    <location>
        <begin position="183"/>
        <end position="203"/>
    </location>
</feature>
<dbReference type="GO" id="GO:0005886">
    <property type="term" value="C:plasma membrane"/>
    <property type="evidence" value="ECO:0007669"/>
    <property type="project" value="UniProtKB-SubCell"/>
</dbReference>
<evidence type="ECO:0000256" key="2">
    <source>
        <dbReference type="ARBA" id="ARBA00022475"/>
    </source>
</evidence>
<dbReference type="InterPro" id="IPR050367">
    <property type="entry name" value="APC_superfamily"/>
</dbReference>
<keyword evidence="4 6" id="KW-1133">Transmembrane helix</keyword>
<feature type="transmembrane region" description="Helical" evidence="6">
    <location>
        <begin position="88"/>
        <end position="115"/>
    </location>
</feature>
<evidence type="ECO:0000313" key="7">
    <source>
        <dbReference type="EMBL" id="KYH24223.1"/>
    </source>
</evidence>
<feature type="transmembrane region" description="Helical" evidence="6">
    <location>
        <begin position="38"/>
        <end position="57"/>
    </location>
</feature>
<feature type="transmembrane region" description="Helical" evidence="6">
    <location>
        <begin position="373"/>
        <end position="393"/>
    </location>
</feature>
<evidence type="ECO:0000256" key="4">
    <source>
        <dbReference type="ARBA" id="ARBA00022989"/>
    </source>
</evidence>
<dbReference type="Proteomes" id="UP000075321">
    <property type="component" value="Unassembled WGS sequence"/>
</dbReference>
<feature type="transmembrane region" description="Helical" evidence="6">
    <location>
        <begin position="344"/>
        <end position="361"/>
    </location>
</feature>
<evidence type="ECO:0000256" key="5">
    <source>
        <dbReference type="ARBA" id="ARBA00023136"/>
    </source>
</evidence>
<dbReference type="RefSeq" id="WP_066385275.1">
    <property type="nucleotide sequence ID" value="NZ_LTAZ01000015.1"/>
</dbReference>
<organism evidence="7 8">
    <name type="scientific">Halalkalicoccus paucihalophilus</name>
    <dbReference type="NCBI Taxonomy" id="1008153"/>
    <lineage>
        <taxon>Archaea</taxon>
        <taxon>Methanobacteriati</taxon>
        <taxon>Methanobacteriota</taxon>
        <taxon>Stenosarchaea group</taxon>
        <taxon>Halobacteria</taxon>
        <taxon>Halobacteriales</taxon>
        <taxon>Halococcaceae</taxon>
        <taxon>Halalkalicoccus</taxon>
    </lineage>
</organism>
<name>A0A151A9E0_9EURY</name>
<comment type="subcellular location">
    <subcellularLocation>
        <location evidence="1">Cell membrane</location>
        <topology evidence="1">Multi-pass membrane protein</topology>
    </subcellularLocation>
</comment>
<evidence type="ECO:0000256" key="3">
    <source>
        <dbReference type="ARBA" id="ARBA00022692"/>
    </source>
</evidence>
<dbReference type="GO" id="GO:0022857">
    <property type="term" value="F:transmembrane transporter activity"/>
    <property type="evidence" value="ECO:0007669"/>
    <property type="project" value="InterPro"/>
</dbReference>
<dbReference type="PANTHER" id="PTHR42770:SF11">
    <property type="entry name" value="INNER MEMBRANE TRANSPORT PROTEIN YBAT"/>
    <property type="match status" value="1"/>
</dbReference>
<proteinExistence type="predicted"/>
<reference evidence="7 8" key="1">
    <citation type="submission" date="2016-02" db="EMBL/GenBank/DDBJ databases">
        <title>Genome sequence of Halalkalicoccus paucihalophilus DSM 24557.</title>
        <authorList>
            <person name="Poehlein A."/>
            <person name="Daniel R."/>
        </authorList>
    </citation>
    <scope>NUCLEOTIDE SEQUENCE [LARGE SCALE GENOMIC DNA]</scope>
    <source>
        <strain evidence="7 8">DSM 24557</strain>
    </source>
</reference>
<feature type="transmembrane region" description="Helical" evidence="6">
    <location>
        <begin position="12"/>
        <end position="32"/>
    </location>
</feature>
<feature type="transmembrane region" description="Helical" evidence="6">
    <location>
        <begin position="152"/>
        <end position="171"/>
    </location>
</feature>
<dbReference type="InterPro" id="IPR002293">
    <property type="entry name" value="AA/rel_permease1"/>
</dbReference>
<keyword evidence="5 6" id="KW-0472">Membrane</keyword>
<accession>A0A151A9E0</accession>
<feature type="transmembrane region" description="Helical" evidence="6">
    <location>
        <begin position="224"/>
        <end position="246"/>
    </location>
</feature>
<dbReference type="EMBL" id="LTAZ01000015">
    <property type="protein sequence ID" value="KYH24223.1"/>
    <property type="molecule type" value="Genomic_DNA"/>
</dbReference>
<dbReference type="PANTHER" id="PTHR42770">
    <property type="entry name" value="AMINO ACID TRANSPORTER-RELATED"/>
    <property type="match status" value="1"/>
</dbReference>
<keyword evidence="2" id="KW-1003">Cell membrane</keyword>
<dbReference type="PIRSF" id="PIRSF006060">
    <property type="entry name" value="AA_transporter"/>
    <property type="match status" value="1"/>
</dbReference>
<comment type="caution">
    <text evidence="7">The sequence shown here is derived from an EMBL/GenBank/DDBJ whole genome shotgun (WGS) entry which is preliminary data.</text>
</comment>
<dbReference type="OrthoDB" id="43026at2157"/>
<dbReference type="Gene3D" id="1.20.1740.10">
    <property type="entry name" value="Amino acid/polyamine transporter I"/>
    <property type="match status" value="1"/>
</dbReference>
<evidence type="ECO:0000256" key="6">
    <source>
        <dbReference type="SAM" id="Phobius"/>
    </source>
</evidence>
<feature type="transmembrane region" description="Helical" evidence="6">
    <location>
        <begin position="266"/>
        <end position="291"/>
    </location>
</feature>
<keyword evidence="3 6" id="KW-0812">Transmembrane</keyword>